<dbReference type="PANTHER" id="PTHR43477:SF1">
    <property type="entry name" value="DIHYDROANTICAPSIN 7-DEHYDROGENASE"/>
    <property type="match status" value="1"/>
</dbReference>
<dbReference type="Pfam" id="PF13561">
    <property type="entry name" value="adh_short_C2"/>
    <property type="match status" value="1"/>
</dbReference>
<dbReference type="PRINTS" id="PR00081">
    <property type="entry name" value="GDHRDH"/>
</dbReference>
<accession>A0A031LLN9</accession>
<comment type="caution">
    <text evidence="3">The sequence shown here is derived from an EMBL/GenBank/DDBJ whole genome shotgun (WGS) entry which is preliminary data.</text>
</comment>
<reference evidence="3 4" key="1">
    <citation type="submission" date="2014-03" db="EMBL/GenBank/DDBJ databases">
        <title>Draft genome sequence of the novel thermoacidophilic archaea Acidianus copahuensis ALE1 strain, isolated from Copahue volcanic area in Neuquen Argentina.</title>
        <authorList>
            <person name="Urbieta M.S."/>
            <person name="Rascovan N."/>
            <person name="Castro C."/>
            <person name="Revale S."/>
            <person name="Giaveno M.A."/>
            <person name="Vazquez M.P."/>
            <person name="Donati E.R."/>
        </authorList>
    </citation>
    <scope>NUCLEOTIDE SEQUENCE [LARGE SCALE GENOMIC DNA]</scope>
    <source>
        <strain evidence="3 4">ALE1</strain>
    </source>
</reference>
<sequence>MRLKNKAILLIGVSEGLGYALAYFCLTEGANVIINSGNEEKLKKISETLSAYGKIDYILGRVRNQKDAEEIIEKAYYKLKRIDSVAILIGGYEEDTIDDPKALDQMIDNHIKYPIYVISASIKYMRQGSSIVLVSAMRGIDKSLPTQLSYGIGKAGTAKAVEVLASELLERGIRVVGIAPSWIDGEFKPARDWRSLRKLGDPKAPPEDFARIAMWLMTDEAEWINGVVIPIDGGARLK</sequence>
<name>A0A031LLN9_9CREN</name>
<dbReference type="NCBIfam" id="NF004453">
    <property type="entry name" value="PRK05786.1"/>
    <property type="match status" value="1"/>
</dbReference>
<dbReference type="InterPro" id="IPR051122">
    <property type="entry name" value="SDR_DHRS6-like"/>
</dbReference>
<organism evidence="3 4">
    <name type="scientific">Candidatus Acidianus copahuensis</name>
    <dbReference type="NCBI Taxonomy" id="1160895"/>
    <lineage>
        <taxon>Archaea</taxon>
        <taxon>Thermoproteota</taxon>
        <taxon>Thermoprotei</taxon>
        <taxon>Sulfolobales</taxon>
        <taxon>Sulfolobaceae</taxon>
        <taxon>Acidianus</taxon>
    </lineage>
</organism>
<comment type="similarity">
    <text evidence="1">Belongs to the short-chain dehydrogenases/reductases (SDR) family.</text>
</comment>
<keyword evidence="4" id="KW-1185">Reference proteome</keyword>
<evidence type="ECO:0000313" key="4">
    <source>
        <dbReference type="Proteomes" id="UP000024332"/>
    </source>
</evidence>
<dbReference type="CDD" id="cd05233">
    <property type="entry name" value="SDR_c"/>
    <property type="match status" value="1"/>
</dbReference>
<dbReference type="EC" id="1.1.1.100" evidence="3"/>
<evidence type="ECO:0000256" key="1">
    <source>
        <dbReference type="ARBA" id="ARBA00006484"/>
    </source>
</evidence>
<dbReference type="STRING" id="1160895.CM19_07265"/>
<evidence type="ECO:0000256" key="2">
    <source>
        <dbReference type="ARBA" id="ARBA00023002"/>
    </source>
</evidence>
<proteinExistence type="inferred from homology"/>
<keyword evidence="2 3" id="KW-0560">Oxidoreductase</keyword>
<dbReference type="AlphaFoldDB" id="A0A031LLN9"/>
<evidence type="ECO:0000313" key="3">
    <source>
        <dbReference type="EMBL" id="EZQ06573.1"/>
    </source>
</evidence>
<protein>
    <submittedName>
        <fullName evidence="3">3-ketoacyl-ACP reductase</fullName>
        <ecNumber evidence="3">1.1.1.100</ecNumber>
    </submittedName>
</protein>
<dbReference type="Gene3D" id="3.40.50.720">
    <property type="entry name" value="NAD(P)-binding Rossmann-like Domain"/>
    <property type="match status" value="1"/>
</dbReference>
<dbReference type="RefSeq" id="WP_048099708.1">
    <property type="nucleotide sequence ID" value="NZ_JFZT01000043.1"/>
</dbReference>
<dbReference type="InterPro" id="IPR036291">
    <property type="entry name" value="NAD(P)-bd_dom_sf"/>
</dbReference>
<gene>
    <name evidence="3" type="primary">fabG</name>
    <name evidence="3" type="ORF">CM19_07265</name>
</gene>
<dbReference type="PANTHER" id="PTHR43477">
    <property type="entry name" value="DIHYDROANTICAPSIN 7-DEHYDROGENASE"/>
    <property type="match status" value="1"/>
</dbReference>
<dbReference type="GO" id="GO:0004316">
    <property type="term" value="F:3-oxoacyl-[acyl-carrier-protein] reductase (NADPH) activity"/>
    <property type="evidence" value="ECO:0007669"/>
    <property type="project" value="UniProtKB-EC"/>
</dbReference>
<dbReference type="SUPFAM" id="SSF51735">
    <property type="entry name" value="NAD(P)-binding Rossmann-fold domains"/>
    <property type="match status" value="1"/>
</dbReference>
<dbReference type="EMBL" id="JFZT01000043">
    <property type="protein sequence ID" value="EZQ06573.1"/>
    <property type="molecule type" value="Genomic_DNA"/>
</dbReference>
<dbReference type="InterPro" id="IPR002347">
    <property type="entry name" value="SDR_fam"/>
</dbReference>
<dbReference type="Proteomes" id="UP000024332">
    <property type="component" value="Unassembled WGS sequence"/>
</dbReference>
<dbReference type="OrthoDB" id="24596at2157"/>